<dbReference type="AlphaFoldDB" id="S7V3U2"/>
<organism evidence="1 2">
    <name type="scientific">Desulfococcus multivorans DSM 2059</name>
    <dbReference type="NCBI Taxonomy" id="1121405"/>
    <lineage>
        <taxon>Bacteria</taxon>
        <taxon>Pseudomonadati</taxon>
        <taxon>Thermodesulfobacteriota</taxon>
        <taxon>Desulfobacteria</taxon>
        <taxon>Desulfobacterales</taxon>
        <taxon>Desulfococcaceae</taxon>
        <taxon>Desulfococcus</taxon>
    </lineage>
</organism>
<dbReference type="PATRIC" id="fig|1121405.3.peg.1751"/>
<evidence type="ECO:0000313" key="1">
    <source>
        <dbReference type="EMBL" id="EPR41194.1"/>
    </source>
</evidence>
<dbReference type="Pfam" id="PF03692">
    <property type="entry name" value="CxxCxxCC"/>
    <property type="match status" value="1"/>
</dbReference>
<gene>
    <name evidence="1" type="ORF">dsmv_2202</name>
</gene>
<evidence type="ECO:0000313" key="2">
    <source>
        <dbReference type="Proteomes" id="UP000014977"/>
    </source>
</evidence>
<dbReference type="eggNOG" id="COG0727">
    <property type="taxonomic scope" value="Bacteria"/>
</dbReference>
<dbReference type="OrthoDB" id="9810361at2"/>
<reference evidence="1 2" key="1">
    <citation type="journal article" date="2013" name="Genome Announc.">
        <title>Draft genome sequences for three mercury-methylating, sulfate-reducing bacteria.</title>
        <authorList>
            <person name="Brown S.D."/>
            <person name="Hurt R.A.Jr."/>
            <person name="Gilmour C.C."/>
            <person name="Elias D.A."/>
        </authorList>
    </citation>
    <scope>NUCLEOTIDE SEQUENCE [LARGE SCALE GENOMIC DNA]</scope>
    <source>
        <strain evidence="1 2">DSM 2059</strain>
    </source>
</reference>
<proteinExistence type="predicted"/>
<comment type="caution">
    <text evidence="1">The sequence shown here is derived from an EMBL/GenBank/DDBJ whole genome shotgun (WGS) entry which is preliminary data.</text>
</comment>
<dbReference type="STRING" id="897.B2D07_14100"/>
<protein>
    <recommendedName>
        <fullName evidence="3">YkgJ family cysteine cluster protein</fullName>
    </recommendedName>
</protein>
<evidence type="ECO:0008006" key="3">
    <source>
        <dbReference type="Google" id="ProtNLM"/>
    </source>
</evidence>
<dbReference type="RefSeq" id="WP_020876633.1">
    <property type="nucleotide sequence ID" value="NZ_ATHJ01000077.1"/>
</dbReference>
<dbReference type="InterPro" id="IPR005358">
    <property type="entry name" value="Puta_zinc/iron-chelating_dom"/>
</dbReference>
<dbReference type="Proteomes" id="UP000014977">
    <property type="component" value="Unassembled WGS sequence"/>
</dbReference>
<accession>S7V3U2</accession>
<keyword evidence="2" id="KW-1185">Reference proteome</keyword>
<dbReference type="EMBL" id="ATHJ01000077">
    <property type="protein sequence ID" value="EPR41194.1"/>
    <property type="molecule type" value="Genomic_DNA"/>
</dbReference>
<name>S7V3U2_DESML</name>
<dbReference type="PANTHER" id="PTHR35866:SF1">
    <property type="entry name" value="YKGJ FAMILY CYSTEINE CLUSTER PROTEIN"/>
    <property type="match status" value="1"/>
</dbReference>
<sequence>MEKPDPMARISPVKYSLDSKFQFKCHSGVKCFTKCCRGINIILTPYDIIVLKRRLQLSSDEFLTLYTQPQVLEKTDLPVVNLKLLDDEQQSCPFVRDDGCLVYADRPSACRYYPLGVASLAHKEGADDEGFFFFVNEPHCLGFEEKTVWTVREWRTDQGVDVRDEINAEWADLMVRKRSFPGNIKLTDKSKQLFFMTSYNIDQFRRFVFESSFLERYDVDKDTVATFKNDDVALLKFGLKWLKDLLFNYKNFEVNEAAQSISVRSGKRRESPK</sequence>
<dbReference type="PANTHER" id="PTHR35866">
    <property type="entry name" value="PUTATIVE-RELATED"/>
    <property type="match status" value="1"/>
</dbReference>